<dbReference type="SUPFAM" id="SSF89562">
    <property type="entry name" value="RraA-like"/>
    <property type="match status" value="1"/>
</dbReference>
<dbReference type="CDD" id="cd16841">
    <property type="entry name" value="RraA_family"/>
    <property type="match status" value="1"/>
</dbReference>
<sequence>MSEQEALMKELEKYTACDVSTSFPPPQTRPNRMLTRGEKISDALLKLNVPNAGFLCDILPRTTTTTTSTTVSLATTVLFAPTTTTEPPCSLPAGTHFADFITPHRTVVISQPAGQRCAVVGGIVAERMYQLGARVIVVSGRVRDVEGFGEREDLMVFSKGISTVGASAESRIVAVDDPITIDGTEVSAGDIVFADSRAGVVVIPAVLLEKVVEMLPGMVEADSKAMEDVRNGKSIYDAFKKHRNTS</sequence>
<dbReference type="PANTHER" id="PTHR33254:SF4">
    <property type="entry name" value="4-HYDROXY-4-METHYL-2-OXOGLUTARATE ALDOLASE 3-RELATED"/>
    <property type="match status" value="1"/>
</dbReference>
<protein>
    <submittedName>
        <fullName evidence="1">Uncharacterized protein</fullName>
    </submittedName>
</protein>
<proteinExistence type="predicted"/>
<evidence type="ECO:0000313" key="2">
    <source>
        <dbReference type="Proteomes" id="UP001447188"/>
    </source>
</evidence>
<accession>A0ABR3GDD6</accession>
<dbReference type="InterPro" id="IPR036704">
    <property type="entry name" value="RraA/RraA-like_sf"/>
</dbReference>
<dbReference type="InterPro" id="IPR005493">
    <property type="entry name" value="RraA/RraA-like"/>
</dbReference>
<comment type="caution">
    <text evidence="1">The sequence shown here is derived from an EMBL/GenBank/DDBJ whole genome shotgun (WGS) entry which is preliminary data.</text>
</comment>
<dbReference type="EMBL" id="JBBBZM010000108">
    <property type="protein sequence ID" value="KAL0633949.1"/>
    <property type="molecule type" value="Genomic_DNA"/>
</dbReference>
<dbReference type="Pfam" id="PF03737">
    <property type="entry name" value="RraA-like"/>
    <property type="match status" value="1"/>
</dbReference>
<keyword evidence="2" id="KW-1185">Reference proteome</keyword>
<dbReference type="PANTHER" id="PTHR33254">
    <property type="entry name" value="4-HYDROXY-4-METHYL-2-OXOGLUTARATE ALDOLASE 3-RELATED"/>
    <property type="match status" value="1"/>
</dbReference>
<organism evidence="1 2">
    <name type="scientific">Discina gigas</name>
    <dbReference type="NCBI Taxonomy" id="1032678"/>
    <lineage>
        <taxon>Eukaryota</taxon>
        <taxon>Fungi</taxon>
        <taxon>Dikarya</taxon>
        <taxon>Ascomycota</taxon>
        <taxon>Pezizomycotina</taxon>
        <taxon>Pezizomycetes</taxon>
        <taxon>Pezizales</taxon>
        <taxon>Discinaceae</taxon>
        <taxon>Discina</taxon>
    </lineage>
</organism>
<reference evidence="1 2" key="1">
    <citation type="submission" date="2024-02" db="EMBL/GenBank/DDBJ databases">
        <title>Discinaceae phylogenomics.</title>
        <authorList>
            <person name="Dirks A.C."/>
            <person name="James T.Y."/>
        </authorList>
    </citation>
    <scope>NUCLEOTIDE SEQUENCE [LARGE SCALE GENOMIC DNA]</scope>
    <source>
        <strain evidence="1 2">ACD0624</strain>
    </source>
</reference>
<gene>
    <name evidence="1" type="ORF">Q9L58_007132</name>
</gene>
<evidence type="ECO:0000313" key="1">
    <source>
        <dbReference type="EMBL" id="KAL0633949.1"/>
    </source>
</evidence>
<dbReference type="Gene3D" id="3.50.30.40">
    <property type="entry name" value="Ribonuclease E inhibitor RraA/RraA-like"/>
    <property type="match status" value="1"/>
</dbReference>
<name>A0ABR3GDD6_9PEZI</name>
<dbReference type="Proteomes" id="UP001447188">
    <property type="component" value="Unassembled WGS sequence"/>
</dbReference>